<dbReference type="InterPro" id="IPR027417">
    <property type="entry name" value="P-loop_NTPase"/>
</dbReference>
<keyword evidence="2 5" id="KW-0547">Nucleotide-binding</keyword>
<evidence type="ECO:0000256" key="2">
    <source>
        <dbReference type="ARBA" id="ARBA00022741"/>
    </source>
</evidence>
<evidence type="ECO:0000313" key="8">
    <source>
        <dbReference type="Proteomes" id="UP000298791"/>
    </source>
</evidence>
<dbReference type="GO" id="GO:0005524">
    <property type="term" value="F:ATP binding"/>
    <property type="evidence" value="ECO:0007669"/>
    <property type="project" value="UniProtKB-UniRule"/>
</dbReference>
<name>A0A4D6XU49_9GAMM</name>
<evidence type="ECO:0000256" key="5">
    <source>
        <dbReference type="HAMAP-Rule" id="MF_00376"/>
    </source>
</evidence>
<dbReference type="Proteomes" id="UP000298791">
    <property type="component" value="Chromosome"/>
</dbReference>
<dbReference type="Pfam" id="PF01121">
    <property type="entry name" value="CoaE"/>
    <property type="match status" value="1"/>
</dbReference>
<comment type="subcellular location">
    <subcellularLocation>
        <location evidence="5">Cytoplasm</location>
    </subcellularLocation>
</comment>
<evidence type="ECO:0000256" key="6">
    <source>
        <dbReference type="NCBIfam" id="TIGR00152"/>
    </source>
</evidence>
<comment type="catalytic activity">
    <reaction evidence="5">
        <text>3'-dephospho-CoA + ATP = ADP + CoA + H(+)</text>
        <dbReference type="Rhea" id="RHEA:18245"/>
        <dbReference type="ChEBI" id="CHEBI:15378"/>
        <dbReference type="ChEBI" id="CHEBI:30616"/>
        <dbReference type="ChEBI" id="CHEBI:57287"/>
        <dbReference type="ChEBI" id="CHEBI:57328"/>
        <dbReference type="ChEBI" id="CHEBI:456216"/>
        <dbReference type="EC" id="2.7.1.24"/>
    </reaction>
</comment>
<evidence type="ECO:0000256" key="1">
    <source>
        <dbReference type="ARBA" id="ARBA00009018"/>
    </source>
</evidence>
<dbReference type="SUPFAM" id="SSF52540">
    <property type="entry name" value="P-loop containing nucleoside triphosphate hydrolases"/>
    <property type="match status" value="1"/>
</dbReference>
<dbReference type="RefSeq" id="WP_158366454.1">
    <property type="nucleotide sequence ID" value="NZ_CP034885.1"/>
</dbReference>
<protein>
    <recommendedName>
        <fullName evidence="5 6">Dephospho-CoA kinase</fullName>
        <ecNumber evidence="5 6">2.7.1.24</ecNumber>
    </recommendedName>
    <alternativeName>
        <fullName evidence="5">Dephosphocoenzyme A kinase</fullName>
    </alternativeName>
</protein>
<dbReference type="Gene3D" id="3.40.50.300">
    <property type="entry name" value="P-loop containing nucleotide triphosphate hydrolases"/>
    <property type="match status" value="1"/>
</dbReference>
<dbReference type="GO" id="GO:0015937">
    <property type="term" value="P:coenzyme A biosynthetic process"/>
    <property type="evidence" value="ECO:0007669"/>
    <property type="project" value="UniProtKB-UniRule"/>
</dbReference>
<sequence length="221" mass="26285">MTYIVALTGGIGSGKTTISNSFKKIGVNVIDTDIIGKKIIEQNIEIFNSIKKKFGNSILNTNHSINRKLLREYIFNNKENKIWLENILIPKIYKESKRQIKLVKSIWCLWVVPLLIEKKMDKIADRILLVDAPIKTQIKRIIIRDKINLYQAKNILYQQIRRSKRILISDDIIFNNNKNIKELNMYVYYLNYFYTHLFDVYKFKKTSKEKILKKNYLTKLY</sequence>
<keyword evidence="3 5" id="KW-0067">ATP-binding</keyword>
<keyword evidence="5 7" id="KW-0418">Kinase</keyword>
<feature type="binding site" evidence="5">
    <location>
        <begin position="12"/>
        <end position="17"/>
    </location>
    <ligand>
        <name>ATP</name>
        <dbReference type="ChEBI" id="CHEBI:30616"/>
    </ligand>
</feature>
<dbReference type="PANTHER" id="PTHR10695:SF46">
    <property type="entry name" value="BIFUNCTIONAL COENZYME A SYNTHASE-RELATED"/>
    <property type="match status" value="1"/>
</dbReference>
<dbReference type="AlphaFoldDB" id="A0A4D6XU49"/>
<keyword evidence="4 5" id="KW-0173">Coenzyme A biosynthesis</keyword>
<dbReference type="OrthoDB" id="9812943at2"/>
<dbReference type="HAMAP" id="MF_00376">
    <property type="entry name" value="Dephospho_CoA_kinase"/>
    <property type="match status" value="1"/>
</dbReference>
<dbReference type="UniPathway" id="UPA00241">
    <property type="reaction ID" value="UER00356"/>
</dbReference>
<evidence type="ECO:0000256" key="3">
    <source>
        <dbReference type="ARBA" id="ARBA00022840"/>
    </source>
</evidence>
<comment type="similarity">
    <text evidence="1 5">Belongs to the CoaE family.</text>
</comment>
<dbReference type="PROSITE" id="PS51219">
    <property type="entry name" value="DPCK"/>
    <property type="match status" value="1"/>
</dbReference>
<dbReference type="GO" id="GO:0005737">
    <property type="term" value="C:cytoplasm"/>
    <property type="evidence" value="ECO:0007669"/>
    <property type="project" value="UniProtKB-SubCell"/>
</dbReference>
<keyword evidence="5 7" id="KW-0808">Transferase</keyword>
<evidence type="ECO:0000313" key="7">
    <source>
        <dbReference type="EMBL" id="QCI18757.1"/>
    </source>
</evidence>
<gene>
    <name evidence="5" type="primary">coaE</name>
    <name evidence="7" type="ORF">D9V64_01035</name>
</gene>
<dbReference type="PANTHER" id="PTHR10695">
    <property type="entry name" value="DEPHOSPHO-COA KINASE-RELATED"/>
    <property type="match status" value="1"/>
</dbReference>
<evidence type="ECO:0000256" key="4">
    <source>
        <dbReference type="ARBA" id="ARBA00022993"/>
    </source>
</evidence>
<dbReference type="EC" id="2.7.1.24" evidence="5 6"/>
<organism evidence="7 8">
    <name type="scientific">Buchnera aphidicola</name>
    <name type="common">Aphis nerii</name>
    <dbReference type="NCBI Taxonomy" id="1241835"/>
    <lineage>
        <taxon>Bacteria</taxon>
        <taxon>Pseudomonadati</taxon>
        <taxon>Pseudomonadota</taxon>
        <taxon>Gammaproteobacteria</taxon>
        <taxon>Enterobacterales</taxon>
        <taxon>Erwiniaceae</taxon>
        <taxon>Buchnera</taxon>
    </lineage>
</organism>
<dbReference type="CDD" id="cd02022">
    <property type="entry name" value="DPCK"/>
    <property type="match status" value="1"/>
</dbReference>
<reference evidence="7 8" key="2">
    <citation type="submission" date="2019-05" db="EMBL/GenBank/DDBJ databases">
        <title>Genome evolution of the obligate endosymbiont Buchnera aphidicola.</title>
        <authorList>
            <person name="Moran N.A."/>
        </authorList>
    </citation>
    <scope>NUCLEOTIDE SEQUENCE [LARGE SCALE GENOMIC DNA]</scope>
    <source>
        <strain evidence="7 8">Ane</strain>
    </source>
</reference>
<dbReference type="NCBIfam" id="TIGR00152">
    <property type="entry name" value="dephospho-CoA kinase"/>
    <property type="match status" value="1"/>
</dbReference>
<dbReference type="EMBL" id="CP034885">
    <property type="protein sequence ID" value="QCI18757.1"/>
    <property type="molecule type" value="Genomic_DNA"/>
</dbReference>
<dbReference type="InterPro" id="IPR001977">
    <property type="entry name" value="Depp_CoAkinase"/>
</dbReference>
<dbReference type="GO" id="GO:0004140">
    <property type="term" value="F:dephospho-CoA kinase activity"/>
    <property type="evidence" value="ECO:0007669"/>
    <property type="project" value="UniProtKB-UniRule"/>
</dbReference>
<comment type="pathway">
    <text evidence="5">Cofactor biosynthesis; coenzyme A biosynthesis; CoA from (R)-pantothenate: step 5/5.</text>
</comment>
<accession>A0A4D6XU49</accession>
<proteinExistence type="inferred from homology"/>
<keyword evidence="5" id="KW-0963">Cytoplasm</keyword>
<comment type="function">
    <text evidence="5">Catalyzes the phosphorylation of the 3'-hydroxyl group of dephosphocoenzyme A to form coenzyme A.</text>
</comment>
<reference evidence="7 8" key="1">
    <citation type="submission" date="2018-12" db="EMBL/GenBank/DDBJ databases">
        <authorList>
            <person name="Chong R.A."/>
        </authorList>
    </citation>
    <scope>NUCLEOTIDE SEQUENCE [LARGE SCALE GENOMIC DNA]</scope>
    <source>
        <strain evidence="7 8">Ane</strain>
    </source>
</reference>